<accession>A0A1H5XNC4</accession>
<dbReference type="SUPFAM" id="SSF48498">
    <property type="entry name" value="Tetracyclin repressor-like, C-terminal domain"/>
    <property type="match status" value="1"/>
</dbReference>
<proteinExistence type="predicted"/>
<dbReference type="Pfam" id="PF17940">
    <property type="entry name" value="TetR_C_31"/>
    <property type="match status" value="1"/>
</dbReference>
<dbReference type="PRINTS" id="PR00455">
    <property type="entry name" value="HTHTETR"/>
</dbReference>
<evidence type="ECO:0000313" key="4">
    <source>
        <dbReference type="EMBL" id="SEG13192.1"/>
    </source>
</evidence>
<dbReference type="SUPFAM" id="SSF46689">
    <property type="entry name" value="Homeodomain-like"/>
    <property type="match status" value="1"/>
</dbReference>
<evidence type="ECO:0000313" key="5">
    <source>
        <dbReference type="Proteomes" id="UP000236723"/>
    </source>
</evidence>
<protein>
    <submittedName>
        <fullName evidence="4">DNA-binding transcriptional regulator, AcrR family</fullName>
    </submittedName>
</protein>
<dbReference type="InterPro" id="IPR036271">
    <property type="entry name" value="Tet_transcr_reg_TetR-rel_C_sf"/>
</dbReference>
<dbReference type="AlphaFoldDB" id="A0A1H5XNC4"/>
<dbReference type="GO" id="GO:0000976">
    <property type="term" value="F:transcription cis-regulatory region binding"/>
    <property type="evidence" value="ECO:0007669"/>
    <property type="project" value="TreeGrafter"/>
</dbReference>
<evidence type="ECO:0000256" key="1">
    <source>
        <dbReference type="ARBA" id="ARBA00023125"/>
    </source>
</evidence>
<dbReference type="Pfam" id="PF00440">
    <property type="entry name" value="TetR_N"/>
    <property type="match status" value="1"/>
</dbReference>
<feature type="domain" description="HTH tetR-type" evidence="3">
    <location>
        <begin position="13"/>
        <end position="73"/>
    </location>
</feature>
<evidence type="ECO:0000256" key="2">
    <source>
        <dbReference type="PROSITE-ProRule" id="PRU00335"/>
    </source>
</evidence>
<dbReference type="InterPro" id="IPR001647">
    <property type="entry name" value="HTH_TetR"/>
</dbReference>
<keyword evidence="1 2" id="KW-0238">DNA-binding</keyword>
<dbReference type="InterPro" id="IPR050109">
    <property type="entry name" value="HTH-type_TetR-like_transc_reg"/>
</dbReference>
<feature type="DNA-binding region" description="H-T-H motif" evidence="2">
    <location>
        <begin position="36"/>
        <end position="55"/>
    </location>
</feature>
<dbReference type="PANTHER" id="PTHR30055">
    <property type="entry name" value="HTH-TYPE TRANSCRIPTIONAL REGULATOR RUTR"/>
    <property type="match status" value="1"/>
</dbReference>
<dbReference type="InterPro" id="IPR041583">
    <property type="entry name" value="TetR_C_31"/>
</dbReference>
<dbReference type="PROSITE" id="PS50977">
    <property type="entry name" value="HTH_TETR_2"/>
    <property type="match status" value="1"/>
</dbReference>
<reference evidence="5" key="1">
    <citation type="submission" date="2016-10" db="EMBL/GenBank/DDBJ databases">
        <authorList>
            <person name="Varghese N."/>
            <person name="Submissions S."/>
        </authorList>
    </citation>
    <scope>NUCLEOTIDE SEQUENCE [LARGE SCALE GENOMIC DNA]</scope>
    <source>
        <strain evidence="5">DSM 43163</strain>
    </source>
</reference>
<dbReference type="PANTHER" id="PTHR30055:SF200">
    <property type="entry name" value="HTH-TYPE TRANSCRIPTIONAL REPRESSOR BDCR"/>
    <property type="match status" value="1"/>
</dbReference>
<dbReference type="Proteomes" id="UP000236723">
    <property type="component" value="Unassembled WGS sequence"/>
</dbReference>
<gene>
    <name evidence="4" type="ORF">SAMN04489712_103330</name>
</gene>
<organism evidence="4 5">
    <name type="scientific">Thermomonospora echinospora</name>
    <dbReference type="NCBI Taxonomy" id="1992"/>
    <lineage>
        <taxon>Bacteria</taxon>
        <taxon>Bacillati</taxon>
        <taxon>Actinomycetota</taxon>
        <taxon>Actinomycetes</taxon>
        <taxon>Streptosporangiales</taxon>
        <taxon>Thermomonosporaceae</taxon>
        <taxon>Thermomonospora</taxon>
    </lineage>
</organism>
<evidence type="ECO:0000259" key="3">
    <source>
        <dbReference type="PROSITE" id="PS50977"/>
    </source>
</evidence>
<name>A0A1H5XNC4_9ACTN</name>
<sequence>MTAAPQLERRRAGSARRRVLDTATRLFYAEGIRAVGIDRIIAEAGVAKATFYHHFPAKDDLVRTYVEEQSRLQRDHFARMPRAEPREALLTVFARIGEAGGDPHFRGCVFLNAAAEYPDAGHPVRRAVDDHRRWFHGLLAGLLEAGGDPDAARTADILVALRDGLVVGAHLDDPHRVRALIGDAVTRVLDGPRPTGRPGGAIP</sequence>
<dbReference type="EMBL" id="FNVO01000003">
    <property type="protein sequence ID" value="SEG13192.1"/>
    <property type="molecule type" value="Genomic_DNA"/>
</dbReference>
<keyword evidence="5" id="KW-1185">Reference proteome</keyword>
<dbReference type="Gene3D" id="1.10.357.10">
    <property type="entry name" value="Tetracycline Repressor, domain 2"/>
    <property type="match status" value="1"/>
</dbReference>
<dbReference type="RefSeq" id="WP_200827154.1">
    <property type="nucleotide sequence ID" value="NZ_FNVO01000003.1"/>
</dbReference>
<dbReference type="GO" id="GO:0003700">
    <property type="term" value="F:DNA-binding transcription factor activity"/>
    <property type="evidence" value="ECO:0007669"/>
    <property type="project" value="TreeGrafter"/>
</dbReference>
<dbReference type="InterPro" id="IPR009057">
    <property type="entry name" value="Homeodomain-like_sf"/>
</dbReference>